<evidence type="ECO:0000256" key="6">
    <source>
        <dbReference type="SAM" id="MobiDB-lite"/>
    </source>
</evidence>
<evidence type="ECO:0000256" key="4">
    <source>
        <dbReference type="ARBA" id="ARBA00023163"/>
    </source>
</evidence>
<protein>
    <recommendedName>
        <fullName evidence="7">AP2/ERF domain-containing protein</fullName>
    </recommendedName>
</protein>
<keyword evidence="2" id="KW-0805">Transcription regulation</keyword>
<evidence type="ECO:0000313" key="8">
    <source>
        <dbReference type="EMBL" id="CAD8407292.1"/>
    </source>
</evidence>
<comment type="subcellular location">
    <subcellularLocation>
        <location evidence="1">Nucleus</location>
    </subcellularLocation>
</comment>
<dbReference type="Gene3D" id="3.30.730.10">
    <property type="entry name" value="AP2/ERF domain"/>
    <property type="match status" value="1"/>
</dbReference>
<dbReference type="AlphaFoldDB" id="A0A7S0GB73"/>
<dbReference type="PROSITE" id="PS51032">
    <property type="entry name" value="AP2_ERF"/>
    <property type="match status" value="1"/>
</dbReference>
<accession>A0A7S0GB73</accession>
<evidence type="ECO:0000256" key="3">
    <source>
        <dbReference type="ARBA" id="ARBA00023125"/>
    </source>
</evidence>
<gene>
    <name evidence="8" type="ORF">PINE0816_LOCUS3409</name>
</gene>
<evidence type="ECO:0000256" key="2">
    <source>
        <dbReference type="ARBA" id="ARBA00023015"/>
    </source>
</evidence>
<evidence type="ECO:0000256" key="1">
    <source>
        <dbReference type="ARBA" id="ARBA00004123"/>
    </source>
</evidence>
<keyword evidence="3" id="KW-0238">DNA-binding</keyword>
<keyword evidence="5" id="KW-0539">Nucleus</keyword>
<dbReference type="EMBL" id="HBEL01007122">
    <property type="protein sequence ID" value="CAD8407292.1"/>
    <property type="molecule type" value="Transcribed_RNA"/>
</dbReference>
<feature type="compositionally biased region" description="Basic and acidic residues" evidence="6">
    <location>
        <begin position="193"/>
        <end position="205"/>
    </location>
</feature>
<dbReference type="InterPro" id="IPR001471">
    <property type="entry name" value="AP2/ERF_dom"/>
</dbReference>
<dbReference type="GO" id="GO:0003700">
    <property type="term" value="F:DNA-binding transcription factor activity"/>
    <property type="evidence" value="ECO:0007669"/>
    <property type="project" value="InterPro"/>
</dbReference>
<feature type="region of interest" description="Disordered" evidence="6">
    <location>
        <begin position="163"/>
        <end position="248"/>
    </location>
</feature>
<evidence type="ECO:0000259" key="7">
    <source>
        <dbReference type="PROSITE" id="PS51032"/>
    </source>
</evidence>
<dbReference type="InterPro" id="IPR036955">
    <property type="entry name" value="AP2/ERF_dom_sf"/>
</dbReference>
<dbReference type="SUPFAM" id="SSF54171">
    <property type="entry name" value="DNA-binding domain"/>
    <property type="match status" value="1"/>
</dbReference>
<keyword evidence="4" id="KW-0804">Transcription</keyword>
<evidence type="ECO:0000256" key="5">
    <source>
        <dbReference type="ARBA" id="ARBA00023242"/>
    </source>
</evidence>
<feature type="domain" description="AP2/ERF" evidence="7">
    <location>
        <begin position="85"/>
        <end position="145"/>
    </location>
</feature>
<dbReference type="GO" id="GO:0005634">
    <property type="term" value="C:nucleus"/>
    <property type="evidence" value="ECO:0007669"/>
    <property type="project" value="UniProtKB-SubCell"/>
</dbReference>
<name>A0A7S0GB73_9STRA</name>
<dbReference type="InterPro" id="IPR016177">
    <property type="entry name" value="DNA-bd_dom_sf"/>
</dbReference>
<reference evidence="8" key="1">
    <citation type="submission" date="2021-01" db="EMBL/GenBank/DDBJ databases">
        <authorList>
            <person name="Corre E."/>
            <person name="Pelletier E."/>
            <person name="Niang G."/>
            <person name="Scheremetjew M."/>
            <person name="Finn R."/>
            <person name="Kale V."/>
            <person name="Holt S."/>
            <person name="Cochrane G."/>
            <person name="Meng A."/>
            <person name="Brown T."/>
            <person name="Cohen L."/>
        </authorList>
    </citation>
    <scope>NUCLEOTIDE SEQUENCE</scope>
    <source>
        <strain evidence="8">CCAP1064/1</strain>
    </source>
</reference>
<dbReference type="GO" id="GO:0003677">
    <property type="term" value="F:DNA binding"/>
    <property type="evidence" value="ECO:0007669"/>
    <property type="project" value="UniProtKB-KW"/>
</dbReference>
<organism evidence="8">
    <name type="scientific">Proboscia inermis</name>
    <dbReference type="NCBI Taxonomy" id="420281"/>
    <lineage>
        <taxon>Eukaryota</taxon>
        <taxon>Sar</taxon>
        <taxon>Stramenopiles</taxon>
        <taxon>Ochrophyta</taxon>
        <taxon>Bacillariophyta</taxon>
        <taxon>Coscinodiscophyceae</taxon>
        <taxon>Rhizosoleniophycidae</taxon>
        <taxon>Rhizosoleniales</taxon>
        <taxon>Rhizosoleniaceae</taxon>
        <taxon>Proboscia</taxon>
    </lineage>
</organism>
<proteinExistence type="predicted"/>
<sequence>MTFKKPSQKNELNFNEDGNRIVYDDGNAMAAAGRGLEMLGGGASSVVPALSVINIKDLPKHVKPLLRDPRQTSRTGGNAKRYVYAYRGVCRQARKGHDRWQSQISFGGTNHYLGTFDSEWDAAAIYAWAHLILYGEEATQKAQREGEEAAAAWEQEKKDIADGKIIAPVKPVKKKKAPPKSKTPTQKKQPLKKSTDSVSAKKSDVNKSASGVKKQGLTGPKAVQAQKKNSGKGVAAGHGKKLSNRSLGDEELLSSASERIVAARNRRIAIHDDERGFVVSTEMTDAQAMAQNFAMLIGLSAADFSWSVDQFLSILPDASGDDSVRKKLEIEFGVNGINSSFKSVVRGCSVLGRATKDAEIASVSLGLGPLIVGGPAGLSIDCHIGGPSGTCSEFAATIDYHPTEESEFQFSACNDRDVVTLNAEIITSVSGRRPIQSGDVCSVGARVFMFMLPADTV</sequence>